<sequence>MYIFFFWKEISKGKKLI</sequence>
<organism evidence="1 2">
    <name type="scientific">Plasmodium falciparum (isolate NF54)</name>
    <dbReference type="NCBI Taxonomy" id="5843"/>
    <lineage>
        <taxon>Eukaryota</taxon>
        <taxon>Sar</taxon>
        <taxon>Alveolata</taxon>
        <taxon>Apicomplexa</taxon>
        <taxon>Aconoidasida</taxon>
        <taxon>Haemosporida</taxon>
        <taxon>Plasmodiidae</taxon>
        <taxon>Plasmodium</taxon>
        <taxon>Plasmodium (Laverania)</taxon>
    </lineage>
</organism>
<name>W7JM50_PLAFO</name>
<dbReference type="Proteomes" id="UP000030673">
    <property type="component" value="Unassembled WGS sequence"/>
</dbReference>
<reference evidence="1 2" key="1">
    <citation type="submission" date="2013-02" db="EMBL/GenBank/DDBJ databases">
        <title>The Genome Sequence of Plasmodium falciparum NF54.</title>
        <authorList>
            <consortium name="The Broad Institute Genome Sequencing Platform"/>
            <consortium name="The Broad Institute Genome Sequencing Center for Infectious Disease"/>
            <person name="Neafsey D."/>
            <person name="Cheeseman I."/>
            <person name="Volkman S."/>
            <person name="Adams J."/>
            <person name="Walker B."/>
            <person name="Young S.K."/>
            <person name="Zeng Q."/>
            <person name="Gargeya S."/>
            <person name="Fitzgerald M."/>
            <person name="Haas B."/>
            <person name="Abouelleil A."/>
            <person name="Alvarado L."/>
            <person name="Arachchi H.M."/>
            <person name="Berlin A.M."/>
            <person name="Chapman S.B."/>
            <person name="Dewar J."/>
            <person name="Goldberg J."/>
            <person name="Griggs A."/>
            <person name="Gujja S."/>
            <person name="Hansen M."/>
            <person name="Howarth C."/>
            <person name="Imamovic A."/>
            <person name="Larimer J."/>
            <person name="McCowan C."/>
            <person name="Murphy C."/>
            <person name="Neiman D."/>
            <person name="Pearson M."/>
            <person name="Priest M."/>
            <person name="Roberts A."/>
            <person name="Saif S."/>
            <person name="Shea T."/>
            <person name="Sisk P."/>
            <person name="Sykes S."/>
            <person name="Wortman J."/>
            <person name="Nusbaum C."/>
            <person name="Birren B."/>
        </authorList>
    </citation>
    <scope>NUCLEOTIDE SEQUENCE [LARGE SCALE GENOMIC DNA]</scope>
    <source>
        <strain evidence="1 2">NF54</strain>
    </source>
</reference>
<dbReference type="EMBL" id="KE123882">
    <property type="protein sequence ID" value="EWC85776.1"/>
    <property type="molecule type" value="Genomic_DNA"/>
</dbReference>
<gene>
    <name evidence="1" type="ORF">PFNF54_05443</name>
</gene>
<evidence type="ECO:0000313" key="2">
    <source>
        <dbReference type="Proteomes" id="UP000030673"/>
    </source>
</evidence>
<evidence type="ECO:0000313" key="1">
    <source>
        <dbReference type="EMBL" id="EWC85776.1"/>
    </source>
</evidence>
<proteinExistence type="predicted"/>
<keyword evidence="2" id="KW-1185">Reference proteome</keyword>
<accession>W7JM50</accession>
<dbReference type="AlphaFoldDB" id="W7JM50"/>
<protein>
    <submittedName>
        <fullName evidence="1">Uncharacterized protein</fullName>
    </submittedName>
</protein>